<evidence type="ECO:0000256" key="2">
    <source>
        <dbReference type="ARBA" id="ARBA00022692"/>
    </source>
</evidence>
<dbReference type="Gene3D" id="1.20.58.390">
    <property type="entry name" value="Neurotransmitter-gated ion-channel transmembrane domain"/>
    <property type="match status" value="4"/>
</dbReference>
<gene>
    <name evidence="9" type="ORF">MAR_025022</name>
</gene>
<comment type="similarity">
    <text evidence="5">Belongs to the ligand-gated ion channel (TC 1.A.9) family.</text>
</comment>
<sequence length="772" mass="89168">MTKYPFGSNLLFPLALYYSDHLFGVSICRLFHCAAHGGPRFKRMHVNVMYPRQHHCLFQIDDLTAGYSIRFHLLVGAYTLYPSIVYQHRFFWTLPPFEWVDEFMRWDPDEFANITTLRVPCNKLWLPDIVLYNKLLKDINIFNMYVAHGIFSAAEYTDGLMPANAMVRYDGNIFWPIPTKLQSSCKVDVTYFPFDEQECYMKFGSWTYDGFQVDITNRTEQVDLSNYVNNGEWELVSIRIERNVVTYSCCPEPFPDVKFYIHIRRRTLYYMYNVIFPCIMMSALTLLVFCLPPDSGEKIALGITVLLAFSVFMLAVAENLPETSEFVPLISIYLTIVMGLTSMSVIMTVFVLNLHHRGPNKRAVPRWIKEILVNKMAPYLCLQEEATRDHRRFYDNEEQFIKNVSLKITLDNIQQALQNESKIESNEQCNETNSVDSERVTSKEQEGDCLNVPGVTIYHPVRAEHTTSSSCNHSSYSTSHQNSKSVTANSPVSQTQQYFQYNPQTSQFSSTTQNIYPNPHTESASLHPNHKQTSPNKHDNNRKGRHRTTSPLSKTNEEILHSLKRILEKHEKEDRDYEVIQEWRRVAQAVDRILFFIFLLATFASTLGLLVVAPAIDSLTSRSTSTSSVALSIYYMYNLIFPCILMSALNLPEFSLPPDYREKIALDETPWRKKPAIYIRFVPNISLFFTIVMGLTSSSVIMTVFVLNLHQRGPNKCAMPRWIKEILVNKMAPYLCLQEEATRDHGRYNENDELFIPNVSLKITQQYSTGAS</sequence>
<dbReference type="CDD" id="cd18997">
    <property type="entry name" value="LGIC_ECD_nAChR"/>
    <property type="match status" value="1"/>
</dbReference>
<keyword evidence="2 5" id="KW-0812">Transmembrane</keyword>
<keyword evidence="5" id="KW-0406">Ion transport</keyword>
<feature type="domain" description="Neurotransmitter-gated ion-channel ligand-binding" evidence="7">
    <location>
        <begin position="98"/>
        <end position="267"/>
    </location>
</feature>
<feature type="transmembrane region" description="Helical" evidence="5">
    <location>
        <begin position="681"/>
        <end position="707"/>
    </location>
</feature>
<feature type="compositionally biased region" description="Polar residues" evidence="6">
    <location>
        <begin position="422"/>
        <end position="435"/>
    </location>
</feature>
<evidence type="ECO:0000256" key="1">
    <source>
        <dbReference type="ARBA" id="ARBA00004141"/>
    </source>
</evidence>
<dbReference type="InterPro" id="IPR036719">
    <property type="entry name" value="Neuro-gated_channel_TM_sf"/>
</dbReference>
<dbReference type="PRINTS" id="PR00252">
    <property type="entry name" value="NRIONCHANNEL"/>
</dbReference>
<evidence type="ECO:0000313" key="9">
    <source>
        <dbReference type="EMBL" id="WAR00650.1"/>
    </source>
</evidence>
<keyword evidence="5" id="KW-0407">Ion channel</keyword>
<evidence type="ECO:0000259" key="7">
    <source>
        <dbReference type="Pfam" id="PF02931"/>
    </source>
</evidence>
<comment type="caution">
    <text evidence="5">Lacks conserved residue(s) required for the propagation of feature annotation.</text>
</comment>
<dbReference type="PANTHER" id="PTHR18945">
    <property type="entry name" value="NEUROTRANSMITTER GATED ION CHANNEL"/>
    <property type="match status" value="1"/>
</dbReference>
<keyword evidence="10" id="KW-1185">Reference proteome</keyword>
<keyword evidence="3 5" id="KW-1133">Transmembrane helix</keyword>
<evidence type="ECO:0000313" key="10">
    <source>
        <dbReference type="Proteomes" id="UP001164746"/>
    </source>
</evidence>
<protein>
    <submittedName>
        <fullName evidence="9">ACH10-like protein</fullName>
    </submittedName>
</protein>
<accession>A0ABY7DSH2</accession>
<feature type="transmembrane region" description="Helical" evidence="5">
    <location>
        <begin position="633"/>
        <end position="651"/>
    </location>
</feature>
<dbReference type="InterPro" id="IPR038050">
    <property type="entry name" value="Neuro_actylchol_rec"/>
</dbReference>
<feature type="transmembrane region" description="Helical" evidence="5">
    <location>
        <begin position="269"/>
        <end position="292"/>
    </location>
</feature>
<dbReference type="InterPro" id="IPR006202">
    <property type="entry name" value="Neur_chan_lig-bd"/>
</dbReference>
<feature type="domain" description="Neurotransmitter-gated ion-channel transmembrane" evidence="8">
    <location>
        <begin position="274"/>
        <end position="609"/>
    </location>
</feature>
<feature type="transmembrane region" description="Helical" evidence="5">
    <location>
        <begin position="329"/>
        <end position="352"/>
    </location>
</feature>
<evidence type="ECO:0000256" key="3">
    <source>
        <dbReference type="ARBA" id="ARBA00022989"/>
    </source>
</evidence>
<feature type="compositionally biased region" description="Basic and acidic residues" evidence="6">
    <location>
        <begin position="436"/>
        <end position="446"/>
    </location>
</feature>
<feature type="compositionally biased region" description="Polar residues" evidence="6">
    <location>
        <begin position="506"/>
        <end position="535"/>
    </location>
</feature>
<feature type="domain" description="Neurotransmitter-gated ion-channel transmembrane" evidence="8">
    <location>
        <begin position="685"/>
        <end position="744"/>
    </location>
</feature>
<dbReference type="InterPro" id="IPR036734">
    <property type="entry name" value="Neur_chan_lig-bd_sf"/>
</dbReference>
<name>A0ABY7DSH2_MYAAR</name>
<dbReference type="EMBL" id="CP111014">
    <property type="protein sequence ID" value="WAR00650.1"/>
    <property type="molecule type" value="Genomic_DNA"/>
</dbReference>
<dbReference type="Pfam" id="PF02932">
    <property type="entry name" value="Neur_chan_memb"/>
    <property type="match status" value="2"/>
</dbReference>
<dbReference type="InterPro" id="IPR006029">
    <property type="entry name" value="Neurotrans-gated_channel_TM"/>
</dbReference>
<dbReference type="PROSITE" id="PS00236">
    <property type="entry name" value="NEUROTR_ION_CHANNEL"/>
    <property type="match status" value="1"/>
</dbReference>
<feature type="transmembrane region" description="Helical" evidence="5">
    <location>
        <begin position="593"/>
        <end position="613"/>
    </location>
</feature>
<dbReference type="Proteomes" id="UP001164746">
    <property type="component" value="Chromosome 3"/>
</dbReference>
<keyword evidence="4 5" id="KW-0472">Membrane</keyword>
<proteinExistence type="inferred from homology"/>
<evidence type="ECO:0000259" key="8">
    <source>
        <dbReference type="Pfam" id="PF02932"/>
    </source>
</evidence>
<reference evidence="9" key="1">
    <citation type="submission" date="2022-11" db="EMBL/GenBank/DDBJ databases">
        <title>Centuries of genome instability and evolution in soft-shell clam transmissible cancer (bioRxiv).</title>
        <authorList>
            <person name="Hart S.F.M."/>
            <person name="Yonemitsu M.A."/>
            <person name="Giersch R.M."/>
            <person name="Beal B.F."/>
            <person name="Arriagada G."/>
            <person name="Davis B.W."/>
            <person name="Ostrander E.A."/>
            <person name="Goff S.P."/>
            <person name="Metzger M.J."/>
        </authorList>
    </citation>
    <scope>NUCLEOTIDE SEQUENCE</scope>
    <source>
        <strain evidence="9">MELC-2E11</strain>
        <tissue evidence="9">Siphon/mantle</tissue>
    </source>
</reference>
<dbReference type="Pfam" id="PF02931">
    <property type="entry name" value="Neur_chan_LBD"/>
    <property type="match status" value="1"/>
</dbReference>
<feature type="region of interest" description="Disordered" evidence="6">
    <location>
        <begin position="466"/>
        <end position="492"/>
    </location>
</feature>
<dbReference type="InterPro" id="IPR018000">
    <property type="entry name" value="Neurotransmitter_ion_chnl_CS"/>
</dbReference>
<comment type="subcellular location">
    <subcellularLocation>
        <location evidence="1">Membrane</location>
        <topology evidence="1">Multi-pass membrane protein</topology>
    </subcellularLocation>
</comment>
<organism evidence="9 10">
    <name type="scientific">Mya arenaria</name>
    <name type="common">Soft-shell clam</name>
    <dbReference type="NCBI Taxonomy" id="6604"/>
    <lineage>
        <taxon>Eukaryota</taxon>
        <taxon>Metazoa</taxon>
        <taxon>Spiralia</taxon>
        <taxon>Lophotrochozoa</taxon>
        <taxon>Mollusca</taxon>
        <taxon>Bivalvia</taxon>
        <taxon>Autobranchia</taxon>
        <taxon>Heteroconchia</taxon>
        <taxon>Euheterodonta</taxon>
        <taxon>Imparidentia</taxon>
        <taxon>Neoheterodontei</taxon>
        <taxon>Myida</taxon>
        <taxon>Myoidea</taxon>
        <taxon>Myidae</taxon>
        <taxon>Mya</taxon>
    </lineage>
</organism>
<dbReference type="SUPFAM" id="SSF90112">
    <property type="entry name" value="Neurotransmitter-gated ion-channel transmembrane pore"/>
    <property type="match status" value="2"/>
</dbReference>
<evidence type="ECO:0000256" key="5">
    <source>
        <dbReference type="RuleBase" id="RU000687"/>
    </source>
</evidence>
<dbReference type="CDD" id="cd19051">
    <property type="entry name" value="LGIC_TM_cation"/>
    <property type="match status" value="2"/>
</dbReference>
<feature type="compositionally biased region" description="Low complexity" evidence="6">
    <location>
        <begin position="466"/>
        <end position="480"/>
    </location>
</feature>
<evidence type="ECO:0000256" key="6">
    <source>
        <dbReference type="SAM" id="MobiDB-lite"/>
    </source>
</evidence>
<keyword evidence="5" id="KW-0813">Transport</keyword>
<dbReference type="SUPFAM" id="SSF63712">
    <property type="entry name" value="Nicotinic receptor ligand binding domain-like"/>
    <property type="match status" value="1"/>
</dbReference>
<dbReference type="InterPro" id="IPR006201">
    <property type="entry name" value="Neur_channel"/>
</dbReference>
<dbReference type="Gene3D" id="2.70.170.10">
    <property type="entry name" value="Neurotransmitter-gated ion-channel ligand-binding domain"/>
    <property type="match status" value="1"/>
</dbReference>
<feature type="compositionally biased region" description="Polar residues" evidence="6">
    <location>
        <begin position="481"/>
        <end position="492"/>
    </location>
</feature>
<evidence type="ECO:0000256" key="4">
    <source>
        <dbReference type="ARBA" id="ARBA00023136"/>
    </source>
</evidence>
<feature type="region of interest" description="Disordered" evidence="6">
    <location>
        <begin position="506"/>
        <end position="555"/>
    </location>
</feature>
<feature type="region of interest" description="Disordered" evidence="6">
    <location>
        <begin position="422"/>
        <end position="447"/>
    </location>
</feature>
<feature type="transmembrane region" description="Helical" evidence="5">
    <location>
        <begin position="299"/>
        <end position="317"/>
    </location>
</feature>